<dbReference type="InterPro" id="IPR029063">
    <property type="entry name" value="SAM-dependent_MTases_sf"/>
</dbReference>
<keyword evidence="1" id="KW-0812">Transmembrane</keyword>
<dbReference type="InterPro" id="IPR012901">
    <property type="entry name" value="CARME"/>
</dbReference>
<keyword evidence="1" id="KW-1133">Transmembrane helix</keyword>
<comment type="caution">
    <text evidence="2">The sequence shown here is derived from an EMBL/GenBank/DDBJ whole genome shotgun (WGS) entry which is preliminary data.</text>
</comment>
<dbReference type="Proteomes" id="UP001221142">
    <property type="component" value="Unassembled WGS sequence"/>
</dbReference>
<keyword evidence="1" id="KW-0472">Membrane</keyword>
<name>A0AAD7CK83_9AGAR</name>
<dbReference type="EMBL" id="JARKIF010000001">
    <property type="protein sequence ID" value="KAJ7650933.1"/>
    <property type="molecule type" value="Genomic_DNA"/>
</dbReference>
<dbReference type="SMART" id="SM01296">
    <property type="entry name" value="N2227"/>
    <property type="match status" value="1"/>
</dbReference>
<evidence type="ECO:0000256" key="1">
    <source>
        <dbReference type="SAM" id="Phobius"/>
    </source>
</evidence>
<organism evidence="2 3">
    <name type="scientific">Roridomyces roridus</name>
    <dbReference type="NCBI Taxonomy" id="1738132"/>
    <lineage>
        <taxon>Eukaryota</taxon>
        <taxon>Fungi</taxon>
        <taxon>Dikarya</taxon>
        <taxon>Basidiomycota</taxon>
        <taxon>Agaricomycotina</taxon>
        <taxon>Agaricomycetes</taxon>
        <taxon>Agaricomycetidae</taxon>
        <taxon>Agaricales</taxon>
        <taxon>Marasmiineae</taxon>
        <taxon>Mycenaceae</taxon>
        <taxon>Roridomyces</taxon>
    </lineage>
</organism>
<gene>
    <name evidence="2" type="ORF">FB45DRAFT_1078242</name>
</gene>
<dbReference type="PANTHER" id="PTHR12303">
    <property type="entry name" value="CARNOSINE N-METHYLTRANSFERASE"/>
    <property type="match status" value="1"/>
</dbReference>
<sequence length="407" mass="46449">MPFVLDTQWTSDVWIALFVPLLVGFVGWRYSSFLSIPRTWSELRDLVSLKSLDPADAPPFSLQRAHNTYARFRHLSVAEASRVQASYASISRTHKRLGYTIGYPAKLNRQAEVTNVNGKITDAIARLAEREFDIDLPPRGGNSMDLMRVREALKHYIRDWSSDGVRERERIFAPILDVLKNVENREMKRVLLPGSGLGRLAWEISELGFKETSANELSFFMNLAFRFLLSPNTTSKINEHTIHPYAHWFSHQRTAASVFRSITFPDAIPRLSPSFKLVEKDFLTLKPPPPTDPLLPPLPGYDFIVTLFFIDTSLNVFTTLEHIHSLLRPGGTWINLGPLLWTSGGQAKLELSLEELLRAAEEVGFIIDPQEDGQKSRTVECEYTGDSEAMMRWIYRAEFWVAHKLKC</sequence>
<feature type="transmembrane region" description="Helical" evidence="1">
    <location>
        <begin position="13"/>
        <end position="31"/>
    </location>
</feature>
<reference evidence="2" key="1">
    <citation type="submission" date="2023-03" db="EMBL/GenBank/DDBJ databases">
        <title>Massive genome expansion in bonnet fungi (Mycena s.s.) driven by repeated elements and novel gene families across ecological guilds.</title>
        <authorList>
            <consortium name="Lawrence Berkeley National Laboratory"/>
            <person name="Harder C.B."/>
            <person name="Miyauchi S."/>
            <person name="Viragh M."/>
            <person name="Kuo A."/>
            <person name="Thoen E."/>
            <person name="Andreopoulos B."/>
            <person name="Lu D."/>
            <person name="Skrede I."/>
            <person name="Drula E."/>
            <person name="Henrissat B."/>
            <person name="Morin E."/>
            <person name="Kohler A."/>
            <person name="Barry K."/>
            <person name="LaButti K."/>
            <person name="Morin E."/>
            <person name="Salamov A."/>
            <person name="Lipzen A."/>
            <person name="Mereny Z."/>
            <person name="Hegedus B."/>
            <person name="Baldrian P."/>
            <person name="Stursova M."/>
            <person name="Weitz H."/>
            <person name="Taylor A."/>
            <person name="Grigoriev I.V."/>
            <person name="Nagy L.G."/>
            <person name="Martin F."/>
            <person name="Kauserud H."/>
        </authorList>
    </citation>
    <scope>NUCLEOTIDE SEQUENCE</scope>
    <source>
        <strain evidence="2">9284</strain>
    </source>
</reference>
<proteinExistence type="predicted"/>
<dbReference type="GO" id="GO:0008757">
    <property type="term" value="F:S-adenosylmethionine-dependent methyltransferase activity"/>
    <property type="evidence" value="ECO:0007669"/>
    <property type="project" value="InterPro"/>
</dbReference>
<evidence type="ECO:0000313" key="3">
    <source>
        <dbReference type="Proteomes" id="UP001221142"/>
    </source>
</evidence>
<dbReference type="PANTHER" id="PTHR12303:SF13">
    <property type="match status" value="1"/>
</dbReference>
<dbReference type="Pfam" id="PF07942">
    <property type="entry name" value="CARME"/>
    <property type="match status" value="1"/>
</dbReference>
<protein>
    <submittedName>
        <fullName evidence="2">N2227-domain-containing protein</fullName>
    </submittedName>
</protein>
<dbReference type="SUPFAM" id="SSF53335">
    <property type="entry name" value="S-adenosyl-L-methionine-dependent methyltransferases"/>
    <property type="match status" value="1"/>
</dbReference>
<evidence type="ECO:0000313" key="2">
    <source>
        <dbReference type="EMBL" id="KAJ7650933.1"/>
    </source>
</evidence>
<dbReference type="Gene3D" id="3.40.50.150">
    <property type="entry name" value="Vaccinia Virus protein VP39"/>
    <property type="match status" value="1"/>
</dbReference>
<accession>A0AAD7CK83</accession>
<dbReference type="AlphaFoldDB" id="A0AAD7CK83"/>
<keyword evidence="3" id="KW-1185">Reference proteome</keyword>